<organism evidence="1 2">
    <name type="scientific">Oryza meyeriana var. granulata</name>
    <dbReference type="NCBI Taxonomy" id="110450"/>
    <lineage>
        <taxon>Eukaryota</taxon>
        <taxon>Viridiplantae</taxon>
        <taxon>Streptophyta</taxon>
        <taxon>Embryophyta</taxon>
        <taxon>Tracheophyta</taxon>
        <taxon>Spermatophyta</taxon>
        <taxon>Magnoliopsida</taxon>
        <taxon>Liliopsida</taxon>
        <taxon>Poales</taxon>
        <taxon>Poaceae</taxon>
        <taxon>BOP clade</taxon>
        <taxon>Oryzoideae</taxon>
        <taxon>Oryzeae</taxon>
        <taxon>Oryzinae</taxon>
        <taxon>Oryza</taxon>
        <taxon>Oryza meyeriana</taxon>
    </lineage>
</organism>
<evidence type="ECO:0000313" key="2">
    <source>
        <dbReference type="Proteomes" id="UP000479710"/>
    </source>
</evidence>
<dbReference type="EMBL" id="SPHZ02000003">
    <property type="protein sequence ID" value="KAF0924789.1"/>
    <property type="molecule type" value="Genomic_DNA"/>
</dbReference>
<evidence type="ECO:0000313" key="1">
    <source>
        <dbReference type="EMBL" id="KAF0924789.1"/>
    </source>
</evidence>
<name>A0A6G1EJ59_9ORYZ</name>
<comment type="caution">
    <text evidence="1">The sequence shown here is derived from an EMBL/GenBank/DDBJ whole genome shotgun (WGS) entry which is preliminary data.</text>
</comment>
<gene>
    <name evidence="1" type="ORF">E2562_014896</name>
</gene>
<protein>
    <submittedName>
        <fullName evidence="1">Uncharacterized protein</fullName>
    </submittedName>
</protein>
<dbReference type="AlphaFoldDB" id="A0A6G1EJ59"/>
<reference evidence="1 2" key="1">
    <citation type="submission" date="2019-11" db="EMBL/GenBank/DDBJ databases">
        <title>Whole genome sequence of Oryza granulata.</title>
        <authorList>
            <person name="Li W."/>
        </authorList>
    </citation>
    <scope>NUCLEOTIDE SEQUENCE [LARGE SCALE GENOMIC DNA]</scope>
    <source>
        <strain evidence="2">cv. Menghai</strain>
        <tissue evidence="1">Leaf</tissue>
    </source>
</reference>
<proteinExistence type="predicted"/>
<accession>A0A6G1EJ59</accession>
<dbReference type="Proteomes" id="UP000479710">
    <property type="component" value="Unassembled WGS sequence"/>
</dbReference>
<keyword evidence="2" id="KW-1185">Reference proteome</keyword>
<sequence length="85" mass="8890">MVPVPLADLLHPVPDAVVVNAAVTRGAELAEERLHAGELVVNVVEVALDAADEGVLLCEEAAELAQQGLHCRLRGAHHQFLGGPT</sequence>